<feature type="region of interest" description="Disordered" evidence="1">
    <location>
        <begin position="225"/>
        <end position="266"/>
    </location>
</feature>
<proteinExistence type="predicted"/>
<reference evidence="2" key="1">
    <citation type="submission" date="2021-03" db="EMBL/GenBank/DDBJ databases">
        <title>Draft genome sequence of rust myrtle Austropuccinia psidii MF-1, a brazilian biotype.</title>
        <authorList>
            <person name="Quecine M.C."/>
            <person name="Pachon D.M.R."/>
            <person name="Bonatelli M.L."/>
            <person name="Correr F.H."/>
            <person name="Franceschini L.M."/>
            <person name="Leite T.F."/>
            <person name="Margarido G.R.A."/>
            <person name="Almeida C.A."/>
            <person name="Ferrarezi J.A."/>
            <person name="Labate C.A."/>
        </authorList>
    </citation>
    <scope>NUCLEOTIDE SEQUENCE</scope>
    <source>
        <strain evidence="2">MF-1</strain>
    </source>
</reference>
<dbReference type="Proteomes" id="UP000765509">
    <property type="component" value="Unassembled WGS sequence"/>
</dbReference>
<evidence type="ECO:0000256" key="1">
    <source>
        <dbReference type="SAM" id="MobiDB-lite"/>
    </source>
</evidence>
<organism evidence="2 3">
    <name type="scientific">Austropuccinia psidii MF-1</name>
    <dbReference type="NCBI Taxonomy" id="1389203"/>
    <lineage>
        <taxon>Eukaryota</taxon>
        <taxon>Fungi</taxon>
        <taxon>Dikarya</taxon>
        <taxon>Basidiomycota</taxon>
        <taxon>Pucciniomycotina</taxon>
        <taxon>Pucciniomycetes</taxon>
        <taxon>Pucciniales</taxon>
        <taxon>Sphaerophragmiaceae</taxon>
        <taxon>Austropuccinia</taxon>
    </lineage>
</organism>
<keyword evidence="3" id="KW-1185">Reference proteome</keyword>
<dbReference type="EMBL" id="AVOT02018067">
    <property type="protein sequence ID" value="MBW0504676.1"/>
    <property type="molecule type" value="Genomic_DNA"/>
</dbReference>
<sequence>MQANLTYLNNLELLQKGYDHLVHFLKAQEYKKEIQESRCNECEAKKRVVQRRRQKLCKKHYKFAVSNNNPKHYLKVLAAVDAHSDDELNHCFNVYSVRKLAYRSDSPDIFFQNLDQKMHQNEILGGKNDEKEPHCQPKAPIPSKMTKAPKLMPLDFYPPEWYKKLDYYESLINADTKNVAFIPTSDFQMSQQVNKNELIGDSKFNKKYWDIVTQPYDLFHEIAESSNEYQDSEERKMNEFSDGDVIDMQESNNKSMEDSDSANEDK</sequence>
<evidence type="ECO:0000313" key="3">
    <source>
        <dbReference type="Proteomes" id="UP000765509"/>
    </source>
</evidence>
<evidence type="ECO:0000313" key="2">
    <source>
        <dbReference type="EMBL" id="MBW0504676.1"/>
    </source>
</evidence>
<name>A0A9Q3DIC7_9BASI</name>
<accession>A0A9Q3DIC7</accession>
<dbReference type="OrthoDB" id="2506837at2759"/>
<comment type="caution">
    <text evidence="2">The sequence shown here is derived from an EMBL/GenBank/DDBJ whole genome shotgun (WGS) entry which is preliminary data.</text>
</comment>
<gene>
    <name evidence="2" type="ORF">O181_044391</name>
</gene>
<dbReference type="AlphaFoldDB" id="A0A9Q3DIC7"/>
<protein>
    <submittedName>
        <fullName evidence="2">Uncharacterized protein</fullName>
    </submittedName>
</protein>